<name>A0AAN8E8B4_CHAGU</name>
<accession>A0AAN8E8B4</accession>
<evidence type="ECO:0000313" key="2">
    <source>
        <dbReference type="Proteomes" id="UP001331515"/>
    </source>
</evidence>
<evidence type="ECO:0000313" key="1">
    <source>
        <dbReference type="EMBL" id="KAK5936357.1"/>
    </source>
</evidence>
<protein>
    <submittedName>
        <fullName evidence="1">Uncharacterized protein</fullName>
    </submittedName>
</protein>
<proteinExistence type="predicted"/>
<dbReference type="AlphaFoldDB" id="A0AAN8E8B4"/>
<reference evidence="1 2" key="1">
    <citation type="journal article" date="2023" name="Mol. Biol. Evol.">
        <title>Genomics of Secondarily Temperate Adaptation in the Only Non-Antarctic Icefish.</title>
        <authorList>
            <person name="Rivera-Colon A.G."/>
            <person name="Rayamajhi N."/>
            <person name="Minhas B.F."/>
            <person name="Madrigal G."/>
            <person name="Bilyk K.T."/>
            <person name="Yoon V."/>
            <person name="Hune M."/>
            <person name="Gregory S."/>
            <person name="Cheng C.H.C."/>
            <person name="Catchen J.M."/>
        </authorList>
    </citation>
    <scope>NUCLEOTIDE SEQUENCE [LARGE SCALE GENOMIC DNA]</scope>
    <source>
        <tissue evidence="1">White muscle</tissue>
    </source>
</reference>
<dbReference type="EMBL" id="JAURVH010000027">
    <property type="protein sequence ID" value="KAK5936357.1"/>
    <property type="molecule type" value="Genomic_DNA"/>
</dbReference>
<sequence length="111" mass="12315">MRKCSKVNGGVTVCCFDNNSWPCFHFRFPLCDSLTGSCWAHSPPDHSPVFYGKLAVRCCCPTSQKVTEEVSMHYSSLKHAEKPRPTGQGGSGLAKENVIYSAVFSRKNLNR</sequence>
<gene>
    <name evidence="1" type="ORF">CgunFtcFv8_027793</name>
</gene>
<comment type="caution">
    <text evidence="1">The sequence shown here is derived from an EMBL/GenBank/DDBJ whole genome shotgun (WGS) entry which is preliminary data.</text>
</comment>
<organism evidence="1 2">
    <name type="scientific">Champsocephalus gunnari</name>
    <name type="common">Mackerel icefish</name>
    <dbReference type="NCBI Taxonomy" id="52237"/>
    <lineage>
        <taxon>Eukaryota</taxon>
        <taxon>Metazoa</taxon>
        <taxon>Chordata</taxon>
        <taxon>Craniata</taxon>
        <taxon>Vertebrata</taxon>
        <taxon>Euteleostomi</taxon>
        <taxon>Actinopterygii</taxon>
        <taxon>Neopterygii</taxon>
        <taxon>Teleostei</taxon>
        <taxon>Neoteleostei</taxon>
        <taxon>Acanthomorphata</taxon>
        <taxon>Eupercaria</taxon>
        <taxon>Perciformes</taxon>
        <taxon>Notothenioidei</taxon>
        <taxon>Channichthyidae</taxon>
        <taxon>Champsocephalus</taxon>
    </lineage>
</organism>
<dbReference type="Proteomes" id="UP001331515">
    <property type="component" value="Unassembled WGS sequence"/>
</dbReference>
<keyword evidence="2" id="KW-1185">Reference proteome</keyword>